<evidence type="ECO:0000313" key="2">
    <source>
        <dbReference type="Proteomes" id="UP000256690"/>
    </source>
</evidence>
<dbReference type="EMBL" id="PVWQ01000015">
    <property type="protein sequence ID" value="RDW63123.1"/>
    <property type="molecule type" value="Genomic_DNA"/>
</dbReference>
<dbReference type="GeneID" id="38120604"/>
<protein>
    <submittedName>
        <fullName evidence="1">Uncharacterized protein</fullName>
    </submittedName>
</protein>
<name>A0A3D8QMR3_9EURO</name>
<accession>A0A3D8QMR3</accession>
<comment type="caution">
    <text evidence="1">The sequence shown here is derived from an EMBL/GenBank/DDBJ whole genome shotgun (WGS) entry which is preliminary data.</text>
</comment>
<proteinExistence type="predicted"/>
<dbReference type="RefSeq" id="XP_026599312.1">
    <property type="nucleotide sequence ID" value="XM_026752250.1"/>
</dbReference>
<sequence>MDTGTDTKRSGALPAADVARVFDNARIPHVLFGWWAVACHGKYHAFPEIDFVLPDDKIEAAANALAATGHFHRCTDLDCVEWTADRRPRDYFQAPRHQPLPITMLGAQMAMNNWHAIAREHLHIGPGYDFFKVISLYAKSHLLWSFPEITLDPIASDDRTYMFTDDVRLPPPRREGEDGSTGPWDGLYPVKIPTYAALIEALLLLYCRDLGSLEHTDQAWASMTNEALGKILIPGTLNLNERISELRRNIDPRWVPILDSSHFNTGPLTKGLLAPIHNYRAVLLASNELPDIPPHDLDGYHM</sequence>
<gene>
    <name evidence="1" type="ORF">DSM5745_10234</name>
</gene>
<dbReference type="Proteomes" id="UP000256690">
    <property type="component" value="Unassembled WGS sequence"/>
</dbReference>
<organism evidence="1 2">
    <name type="scientific">Aspergillus mulundensis</name>
    <dbReference type="NCBI Taxonomy" id="1810919"/>
    <lineage>
        <taxon>Eukaryota</taxon>
        <taxon>Fungi</taxon>
        <taxon>Dikarya</taxon>
        <taxon>Ascomycota</taxon>
        <taxon>Pezizomycotina</taxon>
        <taxon>Eurotiomycetes</taxon>
        <taxon>Eurotiomycetidae</taxon>
        <taxon>Eurotiales</taxon>
        <taxon>Aspergillaceae</taxon>
        <taxon>Aspergillus</taxon>
        <taxon>Aspergillus subgen. Nidulantes</taxon>
    </lineage>
</organism>
<evidence type="ECO:0000313" key="1">
    <source>
        <dbReference type="EMBL" id="RDW63123.1"/>
    </source>
</evidence>
<dbReference type="OrthoDB" id="4499271at2759"/>
<reference evidence="1 2" key="1">
    <citation type="journal article" date="2018" name="IMA Fungus">
        <title>IMA Genome-F 9: Draft genome sequence of Annulohypoxylon stygium, Aspergillus mulundensis, Berkeleyomyces basicola (syn. Thielaviopsis basicola), Ceratocystis smalleyi, two Cercospora beticola strains, Coleophoma cylindrospora, Fusarium fracticaudum, Phialophora cf. hyalina, and Morchella septimelata.</title>
        <authorList>
            <person name="Wingfield B.D."/>
            <person name="Bills G.F."/>
            <person name="Dong Y."/>
            <person name="Huang W."/>
            <person name="Nel W.J."/>
            <person name="Swalarsk-Parry B.S."/>
            <person name="Vaghefi N."/>
            <person name="Wilken P.M."/>
            <person name="An Z."/>
            <person name="de Beer Z.W."/>
            <person name="De Vos L."/>
            <person name="Chen L."/>
            <person name="Duong T.A."/>
            <person name="Gao Y."/>
            <person name="Hammerbacher A."/>
            <person name="Kikkert J.R."/>
            <person name="Li Y."/>
            <person name="Li H."/>
            <person name="Li K."/>
            <person name="Li Q."/>
            <person name="Liu X."/>
            <person name="Ma X."/>
            <person name="Naidoo K."/>
            <person name="Pethybridge S.J."/>
            <person name="Sun J."/>
            <person name="Steenkamp E.T."/>
            <person name="van der Nest M.A."/>
            <person name="van Wyk S."/>
            <person name="Wingfield M.J."/>
            <person name="Xiong C."/>
            <person name="Yue Q."/>
            <person name="Zhang X."/>
        </authorList>
    </citation>
    <scope>NUCLEOTIDE SEQUENCE [LARGE SCALE GENOMIC DNA]</scope>
    <source>
        <strain evidence="1 2">DSM 5745</strain>
    </source>
</reference>
<dbReference type="AlphaFoldDB" id="A0A3D8QMR3"/>
<keyword evidence="2" id="KW-1185">Reference proteome</keyword>